<dbReference type="EnsemblPlants" id="KQK09522">
    <property type="protein sequence ID" value="KQK09522"/>
    <property type="gene ID" value="BRADI_2g48480v3"/>
</dbReference>
<protein>
    <submittedName>
        <fullName evidence="1 2">Uncharacterized protein</fullName>
    </submittedName>
</protein>
<evidence type="ECO:0000313" key="3">
    <source>
        <dbReference type="Proteomes" id="UP000008810"/>
    </source>
</evidence>
<dbReference type="FunCoup" id="A0A0Q3R8K7">
    <property type="interactions" value="771"/>
</dbReference>
<gene>
    <name evidence="1" type="ORF">BRADI_2g48480v3</name>
</gene>
<dbReference type="EMBL" id="CM000881">
    <property type="protein sequence ID" value="KQK09522.1"/>
    <property type="molecule type" value="Genomic_DNA"/>
</dbReference>
<organism evidence="1">
    <name type="scientific">Brachypodium distachyon</name>
    <name type="common">Purple false brome</name>
    <name type="synonym">Trachynia distachya</name>
    <dbReference type="NCBI Taxonomy" id="15368"/>
    <lineage>
        <taxon>Eukaryota</taxon>
        <taxon>Viridiplantae</taxon>
        <taxon>Streptophyta</taxon>
        <taxon>Embryophyta</taxon>
        <taxon>Tracheophyta</taxon>
        <taxon>Spermatophyta</taxon>
        <taxon>Magnoliopsida</taxon>
        <taxon>Liliopsida</taxon>
        <taxon>Poales</taxon>
        <taxon>Poaceae</taxon>
        <taxon>BOP clade</taxon>
        <taxon>Pooideae</taxon>
        <taxon>Stipodae</taxon>
        <taxon>Brachypodieae</taxon>
        <taxon>Brachypodium</taxon>
    </lineage>
</organism>
<evidence type="ECO:0000313" key="2">
    <source>
        <dbReference type="EnsemblPlants" id="KQK09522"/>
    </source>
</evidence>
<name>A0A0Q3R8K7_BRADI</name>
<dbReference type="GO" id="GO:0043531">
    <property type="term" value="F:ADP binding"/>
    <property type="evidence" value="ECO:0007669"/>
    <property type="project" value="InterPro"/>
</dbReference>
<dbReference type="PANTHER" id="PTHR33377">
    <property type="entry name" value="OS10G0134700 PROTEIN-RELATED"/>
    <property type="match status" value="1"/>
</dbReference>
<evidence type="ECO:0000313" key="1">
    <source>
        <dbReference type="EMBL" id="KQK09522.1"/>
    </source>
</evidence>
<proteinExistence type="predicted"/>
<dbReference type="OrthoDB" id="692486at2759"/>
<dbReference type="Gramene" id="KQK09522">
    <property type="protein sequence ID" value="KQK09522"/>
    <property type="gene ID" value="BRADI_2g48480v3"/>
</dbReference>
<dbReference type="Proteomes" id="UP000008810">
    <property type="component" value="Chromosome 2"/>
</dbReference>
<reference evidence="1 2" key="1">
    <citation type="journal article" date="2010" name="Nature">
        <title>Genome sequencing and analysis of the model grass Brachypodium distachyon.</title>
        <authorList>
            <consortium name="International Brachypodium Initiative"/>
        </authorList>
    </citation>
    <scope>NUCLEOTIDE SEQUENCE [LARGE SCALE GENOMIC DNA]</scope>
    <source>
        <strain evidence="1 2">Bd21</strain>
    </source>
</reference>
<dbReference type="Gene3D" id="3.40.50.300">
    <property type="entry name" value="P-loop containing nucleotide triphosphate hydrolases"/>
    <property type="match status" value="1"/>
</dbReference>
<dbReference type="InParanoid" id="A0A0Q3R8K7"/>
<sequence>MEVIVSAVLGDVISRSISFFIDTYRQLQTRGTEESATVEEAERRDISNQAMLQQLDILRHGMYRGYYVLDAFTCTGHGDGDPAAKDEASNHSFALSRFNPTKRLHLSTQSPKNMVFDGKGLNELRKVLYGLEMIVTDMAEFVVFLKSYPPISRQPCSSYLFSDMHMFGRHTEYERIVSFLLQVAPPGTGNCSVLPIVGPVRVGKTTLVEHVCYDERVRSYFSSIVSFSRDDLESAKADTLQNSGVVKYRNGASHGRLLIILELTGDLENEIWRRSRSSLKHMAHGSKVIVTSRSDKIMRFGTTQALQLNGLPQEAYWYFFKMIALRSAGRKDCPDLSSIAREIAAELRASFTNANIIGTLLRANPDVRFWCKVLERIREFTAKHILMFGEHPVDLVRKDRPIYLWRMTGSSEVLIAHRYYEVCSPQQEVPKLTAVDVMGGGDIPHGKFEYLAWKSQIPPYYSYQMSCSIVTSRRTMVKKKKRSRLQTI</sequence>
<dbReference type="InterPro" id="IPR027417">
    <property type="entry name" value="P-loop_NTPase"/>
</dbReference>
<reference evidence="2" key="3">
    <citation type="submission" date="2018-08" db="UniProtKB">
        <authorList>
            <consortium name="EnsemblPlants"/>
        </authorList>
    </citation>
    <scope>IDENTIFICATION</scope>
    <source>
        <strain evidence="2">cv. Bd21</strain>
    </source>
</reference>
<accession>A0A0Q3R8K7</accession>
<dbReference type="AlphaFoldDB" id="A0A0Q3R8K7"/>
<keyword evidence="3" id="KW-1185">Reference proteome</keyword>
<dbReference type="PANTHER" id="PTHR33377:SF87">
    <property type="entry name" value="NB-ARC DOMAIN-CONTAINING PROTEIN"/>
    <property type="match status" value="1"/>
</dbReference>
<reference evidence="1" key="2">
    <citation type="submission" date="2017-06" db="EMBL/GenBank/DDBJ databases">
        <title>WGS assembly of Brachypodium distachyon.</title>
        <authorList>
            <consortium name="The International Brachypodium Initiative"/>
            <person name="Lucas S."/>
            <person name="Harmon-Smith M."/>
            <person name="Lail K."/>
            <person name="Tice H."/>
            <person name="Grimwood J."/>
            <person name="Bruce D."/>
            <person name="Barry K."/>
            <person name="Shu S."/>
            <person name="Lindquist E."/>
            <person name="Wang M."/>
            <person name="Pitluck S."/>
            <person name="Vogel J.P."/>
            <person name="Garvin D.F."/>
            <person name="Mockler T.C."/>
            <person name="Schmutz J."/>
            <person name="Rokhsar D."/>
            <person name="Bevan M.W."/>
        </authorList>
    </citation>
    <scope>NUCLEOTIDE SEQUENCE</scope>
    <source>
        <strain evidence="1">Bd21</strain>
    </source>
</reference>
<dbReference type="SUPFAM" id="SSF52540">
    <property type="entry name" value="P-loop containing nucleoside triphosphate hydrolases"/>
    <property type="match status" value="1"/>
</dbReference>